<dbReference type="SUPFAM" id="SSF56935">
    <property type="entry name" value="Porins"/>
    <property type="match status" value="1"/>
</dbReference>
<keyword evidence="8 15" id="KW-0675">Receptor</keyword>
<evidence type="ECO:0000256" key="12">
    <source>
        <dbReference type="SAM" id="MobiDB-lite"/>
    </source>
</evidence>
<evidence type="ECO:0000313" key="15">
    <source>
        <dbReference type="EMBL" id="PRY87321.1"/>
    </source>
</evidence>
<dbReference type="InterPro" id="IPR039426">
    <property type="entry name" value="TonB-dep_rcpt-like"/>
</dbReference>
<dbReference type="PROSITE" id="PS52016">
    <property type="entry name" value="TONB_DEPENDENT_REC_3"/>
    <property type="match status" value="1"/>
</dbReference>
<feature type="domain" description="TonB-dependent receptor plug" evidence="14">
    <location>
        <begin position="148"/>
        <end position="243"/>
    </location>
</feature>
<dbReference type="AlphaFoldDB" id="A0A2T0WKT5"/>
<keyword evidence="9 10" id="KW-0998">Cell outer membrane</keyword>
<evidence type="ECO:0000256" key="5">
    <source>
        <dbReference type="ARBA" id="ARBA00022692"/>
    </source>
</evidence>
<dbReference type="NCBIfam" id="TIGR01783">
    <property type="entry name" value="TonB-siderophor"/>
    <property type="match status" value="1"/>
</dbReference>
<dbReference type="InterPro" id="IPR037066">
    <property type="entry name" value="Plug_dom_sf"/>
</dbReference>
<dbReference type="GO" id="GO:0015344">
    <property type="term" value="F:siderophore uptake transmembrane transporter activity"/>
    <property type="evidence" value="ECO:0007669"/>
    <property type="project" value="TreeGrafter"/>
</dbReference>
<proteinExistence type="inferred from homology"/>
<name>A0A2T0WKT5_9RHOB</name>
<evidence type="ECO:0000256" key="1">
    <source>
        <dbReference type="ARBA" id="ARBA00004571"/>
    </source>
</evidence>
<dbReference type="Proteomes" id="UP000238392">
    <property type="component" value="Unassembled WGS sequence"/>
</dbReference>
<evidence type="ECO:0000313" key="16">
    <source>
        <dbReference type="Proteomes" id="UP000238392"/>
    </source>
</evidence>
<feature type="region of interest" description="Disordered" evidence="12">
    <location>
        <begin position="57"/>
        <end position="84"/>
    </location>
</feature>
<dbReference type="Pfam" id="PF07715">
    <property type="entry name" value="Plug"/>
    <property type="match status" value="1"/>
</dbReference>
<dbReference type="PANTHER" id="PTHR32552:SF83">
    <property type="entry name" value="BLR3904 PROTEIN"/>
    <property type="match status" value="1"/>
</dbReference>
<dbReference type="Pfam" id="PF00593">
    <property type="entry name" value="TonB_dep_Rec_b-barrel"/>
    <property type="match status" value="1"/>
</dbReference>
<evidence type="ECO:0000259" key="14">
    <source>
        <dbReference type="Pfam" id="PF07715"/>
    </source>
</evidence>
<keyword evidence="5 10" id="KW-0812">Transmembrane</keyword>
<dbReference type="InterPro" id="IPR036942">
    <property type="entry name" value="Beta-barrel_TonB_sf"/>
</dbReference>
<accession>A0A2T0WKT5</accession>
<evidence type="ECO:0000256" key="8">
    <source>
        <dbReference type="ARBA" id="ARBA00023170"/>
    </source>
</evidence>
<dbReference type="GO" id="GO:0009279">
    <property type="term" value="C:cell outer membrane"/>
    <property type="evidence" value="ECO:0007669"/>
    <property type="project" value="UniProtKB-SubCell"/>
</dbReference>
<reference evidence="15 16" key="1">
    <citation type="submission" date="2018-03" db="EMBL/GenBank/DDBJ databases">
        <title>Genomic Encyclopedia of Archaeal and Bacterial Type Strains, Phase II (KMG-II): from individual species to whole genera.</title>
        <authorList>
            <person name="Goeker M."/>
        </authorList>
    </citation>
    <scope>NUCLEOTIDE SEQUENCE [LARGE SCALE GENOMIC DNA]</scope>
    <source>
        <strain evidence="15 16">DSM 100212</strain>
    </source>
</reference>
<evidence type="ECO:0000259" key="13">
    <source>
        <dbReference type="Pfam" id="PF00593"/>
    </source>
</evidence>
<dbReference type="PANTHER" id="PTHR32552">
    <property type="entry name" value="FERRICHROME IRON RECEPTOR-RELATED"/>
    <property type="match status" value="1"/>
</dbReference>
<dbReference type="GO" id="GO:0038023">
    <property type="term" value="F:signaling receptor activity"/>
    <property type="evidence" value="ECO:0007669"/>
    <property type="project" value="InterPro"/>
</dbReference>
<keyword evidence="16" id="KW-1185">Reference proteome</keyword>
<evidence type="ECO:0000256" key="6">
    <source>
        <dbReference type="ARBA" id="ARBA00023077"/>
    </source>
</evidence>
<evidence type="ECO:0000256" key="3">
    <source>
        <dbReference type="ARBA" id="ARBA00022448"/>
    </source>
</evidence>
<organism evidence="15 16">
    <name type="scientific">Donghicola tyrosinivorans</name>
    <dbReference type="NCBI Taxonomy" id="1652492"/>
    <lineage>
        <taxon>Bacteria</taxon>
        <taxon>Pseudomonadati</taxon>
        <taxon>Pseudomonadota</taxon>
        <taxon>Alphaproteobacteria</taxon>
        <taxon>Rhodobacterales</taxon>
        <taxon>Roseobacteraceae</taxon>
        <taxon>Donghicola</taxon>
    </lineage>
</organism>
<evidence type="ECO:0000256" key="10">
    <source>
        <dbReference type="PROSITE-ProRule" id="PRU01360"/>
    </source>
</evidence>
<feature type="domain" description="TonB-dependent receptor-like beta-barrel" evidence="13">
    <location>
        <begin position="317"/>
        <end position="784"/>
    </location>
</feature>
<keyword evidence="7 10" id="KW-0472">Membrane</keyword>
<dbReference type="InterPro" id="IPR010105">
    <property type="entry name" value="TonB_sidphr_rcpt"/>
</dbReference>
<sequence length="817" mass="87188">MKEDILSVPARTTSRKSATIGDMLGASLAAACFATAGASSAYAQNEIVLPTVNVETTEEAPAAPATPRRTTNTRRAAAPAAPQTCTPELAGTPVCAAQEAAEAQAAAEAAAAARAEALASAGTNPFADPDAPFKADTLSNSKLPGQILDTPRTVTAITKEVLDTTGVREIARSTPGISLGFGEGGNSYGDNLYIRGFKANNDIYLDGVRDPGISVHETFATEQVEIVKGPASTVGGRGTAGGALDVVSKKPQDVDFNKVTTEMTSAGTKRATADVNRVVNDRFAYRLNGMWQDGEVAGRDGVEDDRLGVALATRYKATDQLTLEFDYSYTELEGKPDWGVPYIGTRGPVTSLGVDRDTWYGLADRDFQKTTQSVGTARAKYEFDNGMSLTNTLRKSSSVLDYMASVPSGITTNGSTDPDDWLVAVSNKSVYQETDVLSNTLELGGEQFIAGRKHTLAFGLTFSQEDVRKFGYDNLTSEDYQAPTGIRGCAVSATNPDQEAAGCWTGQDPERASDGTTTGVRTRSAYIMDTVELNTQWQVNGGLRVDEYEITRESGSGTSATKYERTDTMWNWNAGVVFKPAENLSFYGAAATSTTPMGSEIASGGGFYGGLDESGQDLKPEQSLSLELGAKYQFNDDLLLTAALFQTTRDNAREDIGPRGSAVTSDTLKYKIEGLELGVAGRVGEKVGLFGGATWMRSEVLESDDDTNVGRNLANIAHAQFNLLGTYDITDGLMLGLRANFQGEKDLGGTVPNGKELPEAWTWDLVGSYDITDAAEVRFGVTNLTDVVYYDTAYRSGDPFTYVAPGREFSVAVDFRF</sequence>
<comment type="caution">
    <text evidence="15">The sequence shown here is derived from an EMBL/GenBank/DDBJ whole genome shotgun (WGS) entry which is preliminary data.</text>
</comment>
<evidence type="ECO:0000256" key="2">
    <source>
        <dbReference type="ARBA" id="ARBA00009810"/>
    </source>
</evidence>
<dbReference type="Gene3D" id="2.170.130.10">
    <property type="entry name" value="TonB-dependent receptor, plug domain"/>
    <property type="match status" value="1"/>
</dbReference>
<evidence type="ECO:0000256" key="9">
    <source>
        <dbReference type="ARBA" id="ARBA00023237"/>
    </source>
</evidence>
<evidence type="ECO:0000256" key="11">
    <source>
        <dbReference type="RuleBase" id="RU003357"/>
    </source>
</evidence>
<protein>
    <submittedName>
        <fullName evidence="15">Catecholate siderophore receptor</fullName>
    </submittedName>
</protein>
<gene>
    <name evidence="15" type="ORF">CLV74_11095</name>
</gene>
<dbReference type="GO" id="GO:0015891">
    <property type="term" value="P:siderophore transport"/>
    <property type="evidence" value="ECO:0007669"/>
    <property type="project" value="InterPro"/>
</dbReference>
<comment type="similarity">
    <text evidence="2 10 11">Belongs to the TonB-dependent receptor family.</text>
</comment>
<dbReference type="InterPro" id="IPR012910">
    <property type="entry name" value="Plug_dom"/>
</dbReference>
<evidence type="ECO:0000256" key="4">
    <source>
        <dbReference type="ARBA" id="ARBA00022452"/>
    </source>
</evidence>
<evidence type="ECO:0000256" key="7">
    <source>
        <dbReference type="ARBA" id="ARBA00023136"/>
    </source>
</evidence>
<dbReference type="EMBL" id="PVTQ01000010">
    <property type="protein sequence ID" value="PRY87321.1"/>
    <property type="molecule type" value="Genomic_DNA"/>
</dbReference>
<dbReference type="Gene3D" id="2.40.170.20">
    <property type="entry name" value="TonB-dependent receptor, beta-barrel domain"/>
    <property type="match status" value="1"/>
</dbReference>
<comment type="subcellular location">
    <subcellularLocation>
        <location evidence="1 10">Cell outer membrane</location>
        <topology evidence="1 10">Multi-pass membrane protein</topology>
    </subcellularLocation>
</comment>
<keyword evidence="6 11" id="KW-0798">TonB box</keyword>
<keyword evidence="4 10" id="KW-1134">Transmembrane beta strand</keyword>
<keyword evidence="3 10" id="KW-0813">Transport</keyword>
<dbReference type="CDD" id="cd01347">
    <property type="entry name" value="ligand_gated_channel"/>
    <property type="match status" value="1"/>
</dbReference>
<dbReference type="RefSeq" id="WP_245888558.1">
    <property type="nucleotide sequence ID" value="NZ_PVTQ01000010.1"/>
</dbReference>
<dbReference type="InterPro" id="IPR000531">
    <property type="entry name" value="Beta-barrel_TonB"/>
</dbReference>